<dbReference type="EMBL" id="VDES01000002">
    <property type="protein sequence ID" value="MBA1374651.1"/>
    <property type="molecule type" value="Genomic_DNA"/>
</dbReference>
<proteinExistence type="predicted"/>
<evidence type="ECO:0000259" key="1">
    <source>
        <dbReference type="Pfam" id="PF13930"/>
    </source>
</evidence>
<gene>
    <name evidence="2" type="ORF">FG486_09885</name>
</gene>
<keyword evidence="3" id="KW-1185">Reference proteome</keyword>
<feature type="domain" description="Type VII secretion system protein EssD-like" evidence="1">
    <location>
        <begin position="3"/>
        <end position="120"/>
    </location>
</feature>
<evidence type="ECO:0000313" key="3">
    <source>
        <dbReference type="Proteomes" id="UP000589292"/>
    </source>
</evidence>
<dbReference type="InterPro" id="IPR044927">
    <property type="entry name" value="Endonuclea_NS_2"/>
</dbReference>
<protein>
    <recommendedName>
        <fullName evidence="1">Type VII secretion system protein EssD-like domain-containing protein</fullName>
    </recommendedName>
</protein>
<dbReference type="AlphaFoldDB" id="A0A7V8RDU6"/>
<dbReference type="Proteomes" id="UP000589292">
    <property type="component" value="Unassembled WGS sequence"/>
</dbReference>
<dbReference type="Gene3D" id="3.40.570.10">
    <property type="entry name" value="Extracellular Endonuclease, subunit A"/>
    <property type="match status" value="1"/>
</dbReference>
<evidence type="ECO:0000313" key="2">
    <source>
        <dbReference type="EMBL" id="MBA1374651.1"/>
    </source>
</evidence>
<accession>A0A7V8RDU6</accession>
<reference evidence="2 3" key="1">
    <citation type="journal article" date="1994" name="Int. J. Syst. Bacteriol.">
        <title>Phylogenetic positions of novel aerobic, bacteriochlorophyll a-containing bacteria and description of Roseococcus thiosulfatophilus gen. nov., sp. nov., Erythromicrobium ramosum gen. nov., sp. nov., and Erythrobacter litoralis sp. nov.</title>
        <authorList>
            <person name="Yurkov V."/>
            <person name="Stackebrandt E."/>
            <person name="Holmes A."/>
            <person name="Fuerst J.A."/>
            <person name="Hugenholtz P."/>
            <person name="Golecki J."/>
            <person name="Gad'on N."/>
            <person name="Gorlenko V.M."/>
            <person name="Kompantseva E.I."/>
            <person name="Drews G."/>
        </authorList>
    </citation>
    <scope>NUCLEOTIDE SEQUENCE [LARGE SCALE GENOMIC DNA]</scope>
    <source>
        <strain evidence="2 3">KR-99</strain>
    </source>
</reference>
<name>A0A7V8RDU6_9SPHN</name>
<sequence length="135" mass="15648">MRHGYRFDIDHLGRTWKVEGTITEDPLQRRSKQSQLQAGGKYRLRTDDGGHFIARRFKGPMEAFNHFAQDAEFNRKTYARMENEWASARRKGVKVTVKIVPVYKGQSCRPASLNIWYTIGNKQHGLNLPNQRGAE</sequence>
<comment type="caution">
    <text evidence="2">The sequence shown here is derived from an EMBL/GenBank/DDBJ whole genome shotgun (WGS) entry which is preliminary data.</text>
</comment>
<organism evidence="2 3">
    <name type="scientific">Sphingomonas ursincola</name>
    <dbReference type="NCBI Taxonomy" id="56361"/>
    <lineage>
        <taxon>Bacteria</taxon>
        <taxon>Pseudomonadati</taxon>
        <taxon>Pseudomonadota</taxon>
        <taxon>Alphaproteobacteria</taxon>
        <taxon>Sphingomonadales</taxon>
        <taxon>Sphingomonadaceae</taxon>
        <taxon>Sphingomonas</taxon>
    </lineage>
</organism>
<dbReference type="InterPro" id="IPR044929">
    <property type="entry name" value="DNA/RNA_non-sp_Endonuclease_sf"/>
</dbReference>
<dbReference type="Pfam" id="PF13930">
    <property type="entry name" value="Endonuclea_NS_2"/>
    <property type="match status" value="1"/>
</dbReference>